<feature type="region of interest" description="Disordered" evidence="1">
    <location>
        <begin position="1"/>
        <end position="82"/>
    </location>
</feature>
<evidence type="ECO:0000313" key="3">
    <source>
        <dbReference type="Proteomes" id="UP000827724"/>
    </source>
</evidence>
<reference evidence="2" key="1">
    <citation type="submission" date="2021-08" db="EMBL/GenBank/DDBJ databases">
        <title>Chromosome-Level Trichoderma cornu-damae using Hi-C Data.</title>
        <authorList>
            <person name="Kim C.S."/>
        </authorList>
    </citation>
    <scope>NUCLEOTIDE SEQUENCE</scope>
    <source>
        <strain evidence="2">KA19-0412C</strain>
    </source>
</reference>
<dbReference type="AlphaFoldDB" id="A0A9P8QZ85"/>
<name>A0A9P8QZ85_9HYPO</name>
<dbReference type="OrthoDB" id="10577607at2759"/>
<evidence type="ECO:0000256" key="1">
    <source>
        <dbReference type="SAM" id="MobiDB-lite"/>
    </source>
</evidence>
<protein>
    <submittedName>
        <fullName evidence="2">Taxilin</fullName>
    </submittedName>
</protein>
<dbReference type="Proteomes" id="UP000827724">
    <property type="component" value="Unassembled WGS sequence"/>
</dbReference>
<keyword evidence="3" id="KW-1185">Reference proteome</keyword>
<dbReference type="EMBL" id="JAIWOZ010000001">
    <property type="protein sequence ID" value="KAH6611427.1"/>
    <property type="molecule type" value="Genomic_DNA"/>
</dbReference>
<sequence>MPATHVEAALSNGHDPHVHSSPVANKKAKGKRGMDSTEASRLLQARISQLEQDAAGEKDQEMEIVSPRPSEPVMPSRKLEVV</sequence>
<organism evidence="2 3">
    <name type="scientific">Trichoderma cornu-damae</name>
    <dbReference type="NCBI Taxonomy" id="654480"/>
    <lineage>
        <taxon>Eukaryota</taxon>
        <taxon>Fungi</taxon>
        <taxon>Dikarya</taxon>
        <taxon>Ascomycota</taxon>
        <taxon>Pezizomycotina</taxon>
        <taxon>Sordariomycetes</taxon>
        <taxon>Hypocreomycetidae</taxon>
        <taxon>Hypocreales</taxon>
        <taxon>Hypocreaceae</taxon>
        <taxon>Trichoderma</taxon>
    </lineage>
</organism>
<proteinExistence type="predicted"/>
<accession>A0A9P8QZ85</accession>
<gene>
    <name evidence="2" type="ORF">Trco_001447</name>
</gene>
<comment type="caution">
    <text evidence="2">The sequence shown here is derived from an EMBL/GenBank/DDBJ whole genome shotgun (WGS) entry which is preliminary data.</text>
</comment>
<evidence type="ECO:0000313" key="2">
    <source>
        <dbReference type="EMBL" id="KAH6611427.1"/>
    </source>
</evidence>